<evidence type="ECO:0000313" key="3">
    <source>
        <dbReference type="EMBL" id="CAK0824487.1"/>
    </source>
</evidence>
<reference evidence="3" key="1">
    <citation type="submission" date="2023-10" db="EMBL/GenBank/DDBJ databases">
        <authorList>
            <person name="Chen Y."/>
            <person name="Shah S."/>
            <person name="Dougan E. K."/>
            <person name="Thang M."/>
            <person name="Chan C."/>
        </authorList>
    </citation>
    <scope>NUCLEOTIDE SEQUENCE [LARGE SCALE GENOMIC DNA]</scope>
</reference>
<organism evidence="3 4">
    <name type="scientific">Prorocentrum cordatum</name>
    <dbReference type="NCBI Taxonomy" id="2364126"/>
    <lineage>
        <taxon>Eukaryota</taxon>
        <taxon>Sar</taxon>
        <taxon>Alveolata</taxon>
        <taxon>Dinophyceae</taxon>
        <taxon>Prorocentrales</taxon>
        <taxon>Prorocentraceae</taxon>
        <taxon>Prorocentrum</taxon>
    </lineage>
</organism>
<feature type="region of interest" description="Disordered" evidence="2">
    <location>
        <begin position="1"/>
        <end position="40"/>
    </location>
</feature>
<proteinExistence type="predicted"/>
<dbReference type="EMBL" id="CAUYUJ010008624">
    <property type="protein sequence ID" value="CAK0824487.1"/>
    <property type="molecule type" value="Genomic_DNA"/>
</dbReference>
<sequence>MVDYQQCGKKAPPWATERQSLQPSEVPHPKPKGRWGEGPPLIPVAEEAAITQAKRELRAELLQDPSKHGLSADQAQFVLASLAPPSQDAGMEPARADLATKSLQDLHQRKAKTEKQLERTQERRAAAQAALEAKQKADQELVFLKGHQSRGVTLGSGESLDLLGFVAELLGGLGTPSHLAAIEKPVNDFTQLLSEQRQAVQDKVKQETEKREARAAEADAPAAAALASPTESVAANIPVAERDWGDPNLQDNVRAAGLDPEKAEAREKVNRLQSSLLLPIKKGSCDAGDLNVLAVHVTARSVPRAWLLQEHRLKREKHVAAARGWRRAAGASIELGKAESTGSGLMESLGGAAVAPFLPAMRWPGDQGKELPSHRCQVTTLDRGMGLPLHVASVYLTTKVGMAEPNIRCLGALLLLVRKLPGPWIAGGDWNLEPAELVERARRAQALAANPVEPTCGQKSHDVFVLSEFRVEDGWRPSPGPLANVSAGKFAAVLGGKSSQTIHSMLKATDQHVQKLPRRDMAINQESAFEMLEENEQQHLPLPLGGDEAAEQAPRQWQQLWAHDLRGGEVQPCSWRGAEFDAGQPSALALAKLERFVDKYNEKAGRGGDMLHPRQLGWAPESTGCGSLVYCKLGKPTHWAAGFPDAGFALASAASKRWLAPHCPQLRLAAELEQDEQPLAAAWERQLSFYWGGVGTTCDRAGRAHNLLAAYCAQRDGMAAGAAALALSKYCEHVSHEVLLREARQTRFLPPLLRALRCGHRPGRRARFARALSVEIRANGAIAAGCS</sequence>
<evidence type="ECO:0000256" key="1">
    <source>
        <dbReference type="SAM" id="Coils"/>
    </source>
</evidence>
<feature type="compositionally biased region" description="Low complexity" evidence="2">
    <location>
        <begin position="218"/>
        <end position="229"/>
    </location>
</feature>
<feature type="coiled-coil region" evidence="1">
    <location>
        <begin position="96"/>
        <end position="137"/>
    </location>
</feature>
<keyword evidence="1" id="KW-0175">Coiled coil</keyword>
<name>A0ABN9S2H3_9DINO</name>
<feature type="region of interest" description="Disordered" evidence="2">
    <location>
        <begin position="200"/>
        <end position="229"/>
    </location>
</feature>
<feature type="compositionally biased region" description="Basic and acidic residues" evidence="2">
    <location>
        <begin position="200"/>
        <end position="217"/>
    </location>
</feature>
<dbReference type="Proteomes" id="UP001189429">
    <property type="component" value="Unassembled WGS sequence"/>
</dbReference>
<keyword evidence="4" id="KW-1185">Reference proteome</keyword>
<protein>
    <submittedName>
        <fullName evidence="3">Uncharacterized protein</fullName>
    </submittedName>
</protein>
<evidence type="ECO:0000256" key="2">
    <source>
        <dbReference type="SAM" id="MobiDB-lite"/>
    </source>
</evidence>
<accession>A0ABN9S2H3</accession>
<evidence type="ECO:0000313" key="4">
    <source>
        <dbReference type="Proteomes" id="UP001189429"/>
    </source>
</evidence>
<gene>
    <name evidence="3" type="ORF">PCOR1329_LOCUS24880</name>
</gene>
<comment type="caution">
    <text evidence="3">The sequence shown here is derived from an EMBL/GenBank/DDBJ whole genome shotgun (WGS) entry which is preliminary data.</text>
</comment>